<organism evidence="2 3">
    <name type="scientific">Salmonella enterica I</name>
    <dbReference type="NCBI Taxonomy" id="59201"/>
    <lineage>
        <taxon>Bacteria</taxon>
        <taxon>Pseudomonadati</taxon>
        <taxon>Pseudomonadota</taxon>
        <taxon>Gammaproteobacteria</taxon>
        <taxon>Enterobacterales</taxon>
        <taxon>Enterobacteriaceae</taxon>
        <taxon>Salmonella</taxon>
    </lineage>
</organism>
<evidence type="ECO:0000313" key="3">
    <source>
        <dbReference type="Proteomes" id="UP000282086"/>
    </source>
</evidence>
<proteinExistence type="predicted"/>
<feature type="domain" description="YcaO cyclodehydratase C-terminal" evidence="1">
    <location>
        <begin position="10"/>
        <end position="72"/>
    </location>
</feature>
<dbReference type="Proteomes" id="UP000282086">
    <property type="component" value="Chromosome"/>
</dbReference>
<evidence type="ECO:0000259" key="1">
    <source>
        <dbReference type="Pfam" id="PF18381"/>
    </source>
</evidence>
<reference evidence="2 3" key="1">
    <citation type="submission" date="2018-12" db="EMBL/GenBank/DDBJ databases">
        <authorList>
            <consortium name="Pathogen Informatics"/>
        </authorList>
    </citation>
    <scope>NUCLEOTIDE SEQUENCE [LARGE SCALE GENOMIC DNA]</scope>
    <source>
        <strain evidence="2 3">NCTC129</strain>
    </source>
</reference>
<gene>
    <name evidence="2" type="ORF">NCTC129_00977</name>
</gene>
<dbReference type="AlphaFoldDB" id="A0A447MV29"/>
<dbReference type="InterPro" id="IPR041080">
    <property type="entry name" value="YcaO_C"/>
</dbReference>
<protein>
    <submittedName>
        <fullName evidence="2">UPF0142 protein</fullName>
    </submittedName>
</protein>
<name>A0A447MV29_SALET</name>
<evidence type="ECO:0000313" key="2">
    <source>
        <dbReference type="EMBL" id="VDZ94878.1"/>
    </source>
</evidence>
<dbReference type="Pfam" id="PF18381">
    <property type="entry name" value="YcaO_C"/>
    <property type="match status" value="1"/>
</dbReference>
<dbReference type="EMBL" id="LR134140">
    <property type="protein sequence ID" value="VDZ94878.1"/>
    <property type="molecule type" value="Genomic_DNA"/>
</dbReference>
<sequence length="88" mass="9889">MVGIHCASAKLKAMLALAGGDLEQALIWTEWTMEFNSSVFSPARANYYRCLQTLLLLSQEDGASATAISQCFYKNVWRRGCRGRQRRA</sequence>
<accession>A0A447MV29</accession>